<evidence type="ECO:0000256" key="1">
    <source>
        <dbReference type="SAM" id="MobiDB-lite"/>
    </source>
</evidence>
<feature type="non-terminal residue" evidence="2">
    <location>
        <position position="146"/>
    </location>
</feature>
<feature type="region of interest" description="Disordered" evidence="1">
    <location>
        <begin position="115"/>
        <end position="146"/>
    </location>
</feature>
<reference evidence="2" key="1">
    <citation type="journal article" date="2020" name="Fungal Divers.">
        <title>Resolving the Mortierellaceae phylogeny through synthesis of multi-gene phylogenetics and phylogenomics.</title>
        <authorList>
            <person name="Vandepol N."/>
            <person name="Liber J."/>
            <person name="Desiro A."/>
            <person name="Na H."/>
            <person name="Kennedy M."/>
            <person name="Barry K."/>
            <person name="Grigoriev I.V."/>
            <person name="Miller A.N."/>
            <person name="O'Donnell K."/>
            <person name="Stajich J.E."/>
            <person name="Bonito G."/>
        </authorList>
    </citation>
    <scope>NUCLEOTIDE SEQUENCE</scope>
    <source>
        <strain evidence="2">NRRL 2769</strain>
    </source>
</reference>
<accession>A0A9P6MCP7</accession>
<dbReference type="Proteomes" id="UP000703661">
    <property type="component" value="Unassembled WGS sequence"/>
</dbReference>
<evidence type="ECO:0000313" key="3">
    <source>
        <dbReference type="Proteomes" id="UP000703661"/>
    </source>
</evidence>
<feature type="compositionally biased region" description="Acidic residues" evidence="1">
    <location>
        <begin position="126"/>
        <end position="138"/>
    </location>
</feature>
<gene>
    <name evidence="2" type="ORF">BGZ80_008610</name>
</gene>
<proteinExistence type="predicted"/>
<protein>
    <submittedName>
        <fullName evidence="2">Uncharacterized protein</fullName>
    </submittedName>
</protein>
<sequence length="146" mass="16169">MSNFGARWPLHCPNPMCQGKHCAWYKNSVPGKNGLQKHVYHRACGKHIVTCEDVIKTLGHHDKPLSSQVMPTYFTQPISVQSSASASQSIPLIMPASSLSHSATHVITLNSTNSLHVSDLDPTEHDQEDDMFVEDSEEDSFKDIPT</sequence>
<dbReference type="AlphaFoldDB" id="A0A9P6MCP7"/>
<evidence type="ECO:0000313" key="2">
    <source>
        <dbReference type="EMBL" id="KAF9992310.1"/>
    </source>
</evidence>
<keyword evidence="3" id="KW-1185">Reference proteome</keyword>
<comment type="caution">
    <text evidence="2">The sequence shown here is derived from an EMBL/GenBank/DDBJ whole genome shotgun (WGS) entry which is preliminary data.</text>
</comment>
<organism evidence="2 3">
    <name type="scientific">Entomortierella chlamydospora</name>
    <dbReference type="NCBI Taxonomy" id="101097"/>
    <lineage>
        <taxon>Eukaryota</taxon>
        <taxon>Fungi</taxon>
        <taxon>Fungi incertae sedis</taxon>
        <taxon>Mucoromycota</taxon>
        <taxon>Mortierellomycotina</taxon>
        <taxon>Mortierellomycetes</taxon>
        <taxon>Mortierellales</taxon>
        <taxon>Mortierellaceae</taxon>
        <taxon>Entomortierella</taxon>
    </lineage>
</organism>
<dbReference type="EMBL" id="JAAAID010004718">
    <property type="protein sequence ID" value="KAF9992310.1"/>
    <property type="molecule type" value="Genomic_DNA"/>
</dbReference>
<name>A0A9P6MCP7_9FUNG</name>